<dbReference type="InterPro" id="IPR029063">
    <property type="entry name" value="SAM-dependent_MTases_sf"/>
</dbReference>
<dbReference type="AlphaFoldDB" id="A0A8I1GBM6"/>
<keyword evidence="2" id="KW-1185">Reference proteome</keyword>
<comment type="caution">
    <text evidence="1">The sequence shown here is derived from an EMBL/GenBank/DDBJ whole genome shotgun (WGS) entry which is preliminary data.</text>
</comment>
<dbReference type="EMBL" id="JAEMUK010000008">
    <property type="protein sequence ID" value="MBJ7542805.1"/>
    <property type="molecule type" value="Genomic_DNA"/>
</dbReference>
<dbReference type="RefSeq" id="WP_162173113.1">
    <property type="nucleotide sequence ID" value="NZ_JAEMUK010000008.1"/>
</dbReference>
<dbReference type="Gene3D" id="3.40.50.150">
    <property type="entry name" value="Vaccinia Virus protein VP39"/>
    <property type="match status" value="1"/>
</dbReference>
<dbReference type="Proteomes" id="UP000623250">
    <property type="component" value="Unassembled WGS sequence"/>
</dbReference>
<evidence type="ECO:0000313" key="2">
    <source>
        <dbReference type="Proteomes" id="UP000623250"/>
    </source>
</evidence>
<reference evidence="1 2" key="1">
    <citation type="submission" date="2020-12" db="EMBL/GenBank/DDBJ databases">
        <title>Revised draft genomes of Rhodomicrobium vannielii ATCC 17100 and Rhodomicrobium udaipurense JA643.</title>
        <authorList>
            <person name="Conners E.M."/>
            <person name="Davenport E.J."/>
            <person name="Bose A."/>
        </authorList>
    </citation>
    <scope>NUCLEOTIDE SEQUENCE [LARGE SCALE GENOMIC DNA]</scope>
    <source>
        <strain evidence="1 2">JA643</strain>
    </source>
</reference>
<dbReference type="SUPFAM" id="SSF53335">
    <property type="entry name" value="S-adenosyl-L-methionine-dependent methyltransferases"/>
    <property type="match status" value="1"/>
</dbReference>
<protein>
    <submittedName>
        <fullName evidence="1">Uncharacterized protein</fullName>
    </submittedName>
</protein>
<gene>
    <name evidence="1" type="ORF">JDN41_04465</name>
</gene>
<name>A0A8I1GBM6_9HYPH</name>
<accession>A0A8I1GBM6</accession>
<evidence type="ECO:0000313" key="1">
    <source>
        <dbReference type="EMBL" id="MBJ7542805.1"/>
    </source>
</evidence>
<organism evidence="1 2">
    <name type="scientific">Rhodomicrobium udaipurense</name>
    <dbReference type="NCBI Taxonomy" id="1202716"/>
    <lineage>
        <taxon>Bacteria</taxon>
        <taxon>Pseudomonadati</taxon>
        <taxon>Pseudomonadota</taxon>
        <taxon>Alphaproteobacteria</taxon>
        <taxon>Hyphomicrobiales</taxon>
        <taxon>Hyphomicrobiaceae</taxon>
        <taxon>Rhodomicrobium</taxon>
    </lineage>
</organism>
<sequence>MPLTSATDARAGHPTIEVDAARYLGLAGKPEHVASRLAITYTDRSFVPLPDELAADWVATVAVPAFKLIRQRQGVQQAFASIGTGVGLDALAAIETLGATRIGITDVHEEVVSTAVTNITRNLRDPFGIALDASAGDLLSPLRPVALRYDLIYENLPNIQIDDAERIAAERTSSGHFSPRTEPVPDILQKNFLALHYLALQQAPDFLKPGGAVLSMLGGRVPLSLFQEMATLAGLKSEIYTYGWKIQAMPEEIIRGHAERQRDGYGPFHFYLAARLADAFDGVDLESSGARALEIEDSIASDRLAPSEAYEAWKRGEVIGHTFAALRSWVG</sequence>
<proteinExistence type="predicted"/>